<evidence type="ECO:0000256" key="3">
    <source>
        <dbReference type="ARBA" id="ARBA00023163"/>
    </source>
</evidence>
<dbReference type="InterPro" id="IPR036388">
    <property type="entry name" value="WH-like_DNA-bd_sf"/>
</dbReference>
<dbReference type="SUPFAM" id="SSF46785">
    <property type="entry name" value="Winged helix' DNA-binding domain"/>
    <property type="match status" value="1"/>
</dbReference>
<evidence type="ECO:0000313" key="5">
    <source>
        <dbReference type="EMBL" id="QUE52031.1"/>
    </source>
</evidence>
<evidence type="ECO:0000259" key="4">
    <source>
        <dbReference type="PROSITE" id="PS51118"/>
    </source>
</evidence>
<dbReference type="KEGG" id="lamb:KBB96_03875"/>
<keyword evidence="2" id="KW-0238">DNA-binding</keyword>
<name>A0A975PG71_9BACT</name>
<evidence type="ECO:0000256" key="1">
    <source>
        <dbReference type="ARBA" id="ARBA00023015"/>
    </source>
</evidence>
<dbReference type="AlphaFoldDB" id="A0A975PG71"/>
<reference evidence="5" key="1">
    <citation type="submission" date="2021-04" db="EMBL/GenBank/DDBJ databases">
        <title>Luteolibacter sp. 32A isolated from the skin of an Anderson's salamander (Ambystoma andersonii).</title>
        <authorList>
            <person name="Spergser J."/>
            <person name="Busse H.-J."/>
        </authorList>
    </citation>
    <scope>NUCLEOTIDE SEQUENCE</scope>
    <source>
        <strain evidence="5">32A</strain>
    </source>
</reference>
<gene>
    <name evidence="5" type="ORF">KBB96_03875</name>
</gene>
<evidence type="ECO:0000313" key="6">
    <source>
        <dbReference type="Proteomes" id="UP000676169"/>
    </source>
</evidence>
<dbReference type="PROSITE" id="PS51118">
    <property type="entry name" value="HTH_HXLR"/>
    <property type="match status" value="1"/>
</dbReference>
<protein>
    <submittedName>
        <fullName evidence="5">Helix-turn-helix transcriptional regulator</fullName>
    </submittedName>
</protein>
<organism evidence="5 6">
    <name type="scientific">Luteolibacter ambystomatis</name>
    <dbReference type="NCBI Taxonomy" id="2824561"/>
    <lineage>
        <taxon>Bacteria</taxon>
        <taxon>Pseudomonadati</taxon>
        <taxon>Verrucomicrobiota</taxon>
        <taxon>Verrucomicrobiia</taxon>
        <taxon>Verrucomicrobiales</taxon>
        <taxon>Verrucomicrobiaceae</taxon>
        <taxon>Luteolibacter</taxon>
    </lineage>
</organism>
<dbReference type="InterPro" id="IPR002577">
    <property type="entry name" value="HTH_HxlR"/>
</dbReference>
<dbReference type="Gene3D" id="1.10.10.10">
    <property type="entry name" value="Winged helix-like DNA-binding domain superfamily/Winged helix DNA-binding domain"/>
    <property type="match status" value="1"/>
</dbReference>
<dbReference type="PANTHER" id="PTHR33204:SF29">
    <property type="entry name" value="TRANSCRIPTIONAL REGULATOR"/>
    <property type="match status" value="1"/>
</dbReference>
<keyword evidence="6" id="KW-1185">Reference proteome</keyword>
<dbReference type="GO" id="GO:0003677">
    <property type="term" value="F:DNA binding"/>
    <property type="evidence" value="ECO:0007669"/>
    <property type="project" value="UniProtKB-KW"/>
</dbReference>
<sequence length="102" mass="11647">MRAALDVLRGRWKPSILWELKDRPRRFSDIQCALEGASAQSLTLQLRQLEADEVIIRTIYPEIPVRVEYHLSEHGRTLAGLMDQLELWGQAHLARKTRSGGG</sequence>
<accession>A0A975PG71</accession>
<evidence type="ECO:0000256" key="2">
    <source>
        <dbReference type="ARBA" id="ARBA00023125"/>
    </source>
</evidence>
<dbReference type="RefSeq" id="WP_211632494.1">
    <property type="nucleotide sequence ID" value="NZ_CP073100.1"/>
</dbReference>
<dbReference type="EMBL" id="CP073100">
    <property type="protein sequence ID" value="QUE52031.1"/>
    <property type="molecule type" value="Genomic_DNA"/>
</dbReference>
<keyword evidence="1" id="KW-0805">Transcription regulation</keyword>
<dbReference type="InterPro" id="IPR036390">
    <property type="entry name" value="WH_DNA-bd_sf"/>
</dbReference>
<dbReference type="Proteomes" id="UP000676169">
    <property type="component" value="Chromosome"/>
</dbReference>
<dbReference type="PANTHER" id="PTHR33204">
    <property type="entry name" value="TRANSCRIPTIONAL REGULATOR, MARR FAMILY"/>
    <property type="match status" value="1"/>
</dbReference>
<feature type="domain" description="HTH hxlR-type" evidence="4">
    <location>
        <begin position="1"/>
        <end position="97"/>
    </location>
</feature>
<dbReference type="Pfam" id="PF01638">
    <property type="entry name" value="HxlR"/>
    <property type="match status" value="1"/>
</dbReference>
<keyword evidence="3" id="KW-0804">Transcription</keyword>
<proteinExistence type="predicted"/>